<dbReference type="EMBL" id="VZZK01000009">
    <property type="protein sequence ID" value="KAB1079377.1"/>
    <property type="molecule type" value="Genomic_DNA"/>
</dbReference>
<dbReference type="Proteomes" id="UP000474159">
    <property type="component" value="Unassembled WGS sequence"/>
</dbReference>
<dbReference type="RefSeq" id="WP_151000112.1">
    <property type="nucleotide sequence ID" value="NZ_BPQY01000530.1"/>
</dbReference>
<dbReference type="AlphaFoldDB" id="A0A6L3T357"/>
<sequence length="91" mass="9716">MSAARSQNPTVLELLERGAVKPEAIVRLAETYLATPGLRLYTLAFGFVLDIAAAVQAYPIARAVADSSLASFRTKRATVTTAIILARPEKA</sequence>
<accession>A0A6L3T357</accession>
<evidence type="ECO:0000313" key="2">
    <source>
        <dbReference type="Proteomes" id="UP000474159"/>
    </source>
</evidence>
<gene>
    <name evidence="1" type="ORF">F6X53_11280</name>
</gene>
<evidence type="ECO:0000313" key="1">
    <source>
        <dbReference type="EMBL" id="KAB1079377.1"/>
    </source>
</evidence>
<protein>
    <submittedName>
        <fullName evidence="1">Uncharacterized protein</fullName>
    </submittedName>
</protein>
<keyword evidence="2" id="KW-1185">Reference proteome</keyword>
<proteinExistence type="predicted"/>
<name>A0A6L3T357_9HYPH</name>
<dbReference type="OrthoDB" id="8000087at2"/>
<reference evidence="1 2" key="1">
    <citation type="submission" date="2019-09" db="EMBL/GenBank/DDBJ databases">
        <title>YIM 48816 draft genome.</title>
        <authorList>
            <person name="Jiang L."/>
        </authorList>
    </citation>
    <scope>NUCLEOTIDE SEQUENCE [LARGE SCALE GENOMIC DNA]</scope>
    <source>
        <strain evidence="1 2">YIM 48816</strain>
    </source>
</reference>
<comment type="caution">
    <text evidence="1">The sequence shown here is derived from an EMBL/GenBank/DDBJ whole genome shotgun (WGS) entry which is preliminary data.</text>
</comment>
<organism evidence="1 2">
    <name type="scientific">Methylobacterium soli</name>
    <dbReference type="NCBI Taxonomy" id="553447"/>
    <lineage>
        <taxon>Bacteria</taxon>
        <taxon>Pseudomonadati</taxon>
        <taxon>Pseudomonadota</taxon>
        <taxon>Alphaproteobacteria</taxon>
        <taxon>Hyphomicrobiales</taxon>
        <taxon>Methylobacteriaceae</taxon>
        <taxon>Methylobacterium</taxon>
    </lineage>
</organism>